<dbReference type="PANTHER" id="PTHR46383">
    <property type="entry name" value="ASPARTATE AMINOTRANSFERASE"/>
    <property type="match status" value="1"/>
</dbReference>
<dbReference type="eggNOG" id="COG0436">
    <property type="taxonomic scope" value="Bacteria"/>
</dbReference>
<reference evidence="8 9" key="2">
    <citation type="journal article" date="2016" name="Environ. Microbiol. Rep.">
        <title>Metagenomic evidence for the presence of phototrophic Gemmatimonadetes bacteria in diverse environments.</title>
        <authorList>
            <person name="Zeng Y."/>
            <person name="Baumbach J."/>
            <person name="Barbosa E.G."/>
            <person name="Azevedo V."/>
            <person name="Zhang C."/>
            <person name="Koblizek M."/>
        </authorList>
    </citation>
    <scope>NUCLEOTIDE SEQUENCE [LARGE SCALE GENOMIC DNA]</scope>
    <source>
        <strain evidence="8 9">AP64</strain>
    </source>
</reference>
<evidence type="ECO:0000256" key="4">
    <source>
        <dbReference type="ARBA" id="ARBA00022679"/>
    </source>
</evidence>
<keyword evidence="9" id="KW-1185">Reference proteome</keyword>
<name>A0A143BH08_9BACT</name>
<dbReference type="RefSeq" id="WP_053334254.1">
    <property type="nucleotide sequence ID" value="NZ_CP011454.1"/>
</dbReference>
<keyword evidence="4 6" id="KW-0808">Transferase</keyword>
<gene>
    <name evidence="8" type="ORF">GEMMAAP_04675</name>
</gene>
<dbReference type="Pfam" id="PF00155">
    <property type="entry name" value="Aminotran_1_2"/>
    <property type="match status" value="1"/>
</dbReference>
<dbReference type="CDD" id="cd00609">
    <property type="entry name" value="AAT_like"/>
    <property type="match status" value="1"/>
</dbReference>
<dbReference type="Gene3D" id="3.90.1150.10">
    <property type="entry name" value="Aspartate Aminotransferase, domain 1"/>
    <property type="match status" value="1"/>
</dbReference>
<evidence type="ECO:0000256" key="1">
    <source>
        <dbReference type="ARBA" id="ARBA00001933"/>
    </source>
</evidence>
<dbReference type="GO" id="GO:0008483">
    <property type="term" value="F:transaminase activity"/>
    <property type="evidence" value="ECO:0007669"/>
    <property type="project" value="UniProtKB-KW"/>
</dbReference>
<reference evidence="8 9" key="1">
    <citation type="journal article" date="2014" name="Proc. Natl. Acad. Sci. U.S.A.">
        <title>Functional type 2 photosynthetic reaction centers found in the rare bacterial phylum Gemmatimonadetes.</title>
        <authorList>
            <person name="Zeng Y."/>
            <person name="Feng F."/>
            <person name="Medova H."/>
            <person name="Dean J."/>
            <person name="Koblizek M."/>
        </authorList>
    </citation>
    <scope>NUCLEOTIDE SEQUENCE [LARGE SCALE GENOMIC DNA]</scope>
    <source>
        <strain evidence="8 9">AP64</strain>
    </source>
</reference>
<dbReference type="GO" id="GO:0030170">
    <property type="term" value="F:pyridoxal phosphate binding"/>
    <property type="evidence" value="ECO:0007669"/>
    <property type="project" value="InterPro"/>
</dbReference>
<keyword evidence="3 6" id="KW-0032">Aminotransferase</keyword>
<protein>
    <recommendedName>
        <fullName evidence="6">Aminotransferase</fullName>
        <ecNumber evidence="6">2.6.1.-</ecNumber>
    </recommendedName>
</protein>
<sequence>MPLSFQPSPNITRLKESATLAVAAKARALKAQGIPVIDLGAGEPDFDTPPFIRQAAAKAMEAGATRYTNTEGILPLREAIAADANRIQVQGAPVTASEVVVSNGSKQSLYNACVCCFGPGDDVLIPIPSWTSYFEMVELSRANAVPVLGDPANSLKVTAAMLAAAGTPRTKGVMINSPSNPTGAVYSRTELADILALAAERGWWVIADEIYLRIDYHGDAVSALEVATSRDNLIVINGVAKAYAMTGWRIGWSIAPVAVSKAMTNFQGHTTSNAAAVSQHAALAALAEREQADAAVSEMVAAFRRRRDAVVQALSAFPTVQYVQPAGAFYIYVNVDGFRGAADPGAAFAAAVLEEYQVAIVPGSAFGTPNWIRASYATTDAIAVEGVTRIATCLTAAAKETTR</sequence>
<organism evidence="8 9">
    <name type="scientific">Gemmatimonas phototrophica</name>
    <dbReference type="NCBI Taxonomy" id="1379270"/>
    <lineage>
        <taxon>Bacteria</taxon>
        <taxon>Pseudomonadati</taxon>
        <taxon>Gemmatimonadota</taxon>
        <taxon>Gemmatimonadia</taxon>
        <taxon>Gemmatimonadales</taxon>
        <taxon>Gemmatimonadaceae</taxon>
        <taxon>Gemmatimonas</taxon>
    </lineage>
</organism>
<dbReference type="Proteomes" id="UP000076404">
    <property type="component" value="Chromosome"/>
</dbReference>
<feature type="domain" description="Aminotransferase class I/classII large" evidence="7">
    <location>
        <begin position="35"/>
        <end position="381"/>
    </location>
</feature>
<dbReference type="PANTHER" id="PTHR46383:SF1">
    <property type="entry name" value="ASPARTATE AMINOTRANSFERASE"/>
    <property type="match status" value="1"/>
</dbReference>
<evidence type="ECO:0000259" key="7">
    <source>
        <dbReference type="Pfam" id="PF00155"/>
    </source>
</evidence>
<dbReference type="STRING" id="1379270.GEMMAAP_04675"/>
<dbReference type="KEGG" id="gph:GEMMAAP_04675"/>
<dbReference type="PROSITE" id="PS00105">
    <property type="entry name" value="AA_TRANSFER_CLASS_1"/>
    <property type="match status" value="1"/>
</dbReference>
<dbReference type="OrthoDB" id="9802328at2"/>
<evidence type="ECO:0000256" key="3">
    <source>
        <dbReference type="ARBA" id="ARBA00022576"/>
    </source>
</evidence>
<dbReference type="InterPro" id="IPR050596">
    <property type="entry name" value="AspAT/PAT-like"/>
</dbReference>
<dbReference type="InterPro" id="IPR004838">
    <property type="entry name" value="NHTrfase_class1_PyrdxlP-BS"/>
</dbReference>
<proteinExistence type="inferred from homology"/>
<evidence type="ECO:0000256" key="5">
    <source>
        <dbReference type="ARBA" id="ARBA00022898"/>
    </source>
</evidence>
<evidence type="ECO:0000256" key="2">
    <source>
        <dbReference type="ARBA" id="ARBA00007441"/>
    </source>
</evidence>
<accession>A0A143BH08</accession>
<dbReference type="AlphaFoldDB" id="A0A143BH08"/>
<comment type="similarity">
    <text evidence="2 6">Belongs to the class-I pyridoxal-phosphate-dependent aminotransferase family.</text>
</comment>
<dbReference type="InterPro" id="IPR015422">
    <property type="entry name" value="PyrdxlP-dep_Trfase_small"/>
</dbReference>
<evidence type="ECO:0000256" key="6">
    <source>
        <dbReference type="RuleBase" id="RU000481"/>
    </source>
</evidence>
<dbReference type="InterPro" id="IPR015424">
    <property type="entry name" value="PyrdxlP-dep_Trfase"/>
</dbReference>
<dbReference type="Gene3D" id="3.40.640.10">
    <property type="entry name" value="Type I PLP-dependent aspartate aminotransferase-like (Major domain)"/>
    <property type="match status" value="1"/>
</dbReference>
<dbReference type="EC" id="2.6.1.-" evidence="6"/>
<dbReference type="GO" id="GO:0006520">
    <property type="term" value="P:amino acid metabolic process"/>
    <property type="evidence" value="ECO:0007669"/>
    <property type="project" value="InterPro"/>
</dbReference>
<dbReference type="InterPro" id="IPR015421">
    <property type="entry name" value="PyrdxlP-dep_Trfase_major"/>
</dbReference>
<evidence type="ECO:0000313" key="8">
    <source>
        <dbReference type="EMBL" id="AMW04328.1"/>
    </source>
</evidence>
<dbReference type="EMBL" id="CP011454">
    <property type="protein sequence ID" value="AMW04328.1"/>
    <property type="molecule type" value="Genomic_DNA"/>
</dbReference>
<keyword evidence="5" id="KW-0663">Pyridoxal phosphate</keyword>
<dbReference type="SUPFAM" id="SSF53383">
    <property type="entry name" value="PLP-dependent transferases"/>
    <property type="match status" value="1"/>
</dbReference>
<evidence type="ECO:0000313" key="9">
    <source>
        <dbReference type="Proteomes" id="UP000076404"/>
    </source>
</evidence>
<comment type="cofactor">
    <cofactor evidence="1 6">
        <name>pyridoxal 5'-phosphate</name>
        <dbReference type="ChEBI" id="CHEBI:597326"/>
    </cofactor>
</comment>
<dbReference type="InterPro" id="IPR004839">
    <property type="entry name" value="Aminotransferase_I/II_large"/>
</dbReference>